<dbReference type="AlphaFoldDB" id="A0A6P5Z2A9"/>
<proteinExistence type="predicted"/>
<sequence length="1082" mass="119099">MENPKTPETLEAKNPDLELLEEASLTPDLLTLSESRNGLGSILDVQVQENGNAVGGDSLAMDEKESDISVVETEEGRLVDDGVDEKKENQMGVATAGSDERLEVIVNSGNEDNVVVEPVRDEGTKEDDCWGINGVDSFKRIQVSGDNISLYVDFSGTLNEVDSTGLMISKEELIIDEQEHKLHVGDIVWVRTKSQTWWPGKIFDPSDAPEYASEGDQINCWLVGYFGSSHIAWCCPSQLKPFHVNFEQMTGQNKARSFLGAVEKAVDDFGKHLKSEITCSCVLKENKLLGSDTATKEGASMPECKFGELGEFSVAHFEPAKFLCQLKNLAQIVSKPCMLEFTVMQNYLLAFYRSIGHCQLPMHQLWGMTYDAENAGSSPMSGRDTNAGLAEDNSISYKFLLEQSDVTKNEMSLLNQNGVLAKISGERWGALPENCGDIVAGEGVVSSKLASTSRNRMRKNYSEVRNSSTQFEGPDQGICVSSVENGTDNTELKSEMGFVLRERRKSKYLSYPYVNWESKGLNETEDPITPEDSHEVVNEFIGSPSVVKKSAKRFQKKWYRKFIRGNDVTAYPELSNTSSAELLSELHFVAVDCLFPTESKNFGLIEWFFSRFRISTYHDESIYEMYCKNMVNQKEATASDPCLSGNDPYEMKPISSPLTYPGNKIPKKKKLTNSRTSNIKSLSRLSDVNINFDTCNLSVKAFQAMASQAPNGKQTLAGQQTTQATNIPDLNENGAIPIQLAEDLQVSHIASEPRKRKRKRAASDHLKSNITPSLFVENGNKGSSSSMLSDFQVTGPYSVKTIPEQSNGVGLNVGLPDSSGINVTPTRPDMGSFASDSKSGQKKRGRKPKVPSGNPNLMLTAAIPDLNRTSTEPITLEKDLQEANTVIPAVKPVRKRRRRKGEASLSMPNVTVNYNRAGASGKPLGTTLLLTFTPGASMPSKEVLVATFCRFGPLKESELQMLKDSSSAQVVFMRSEDAGKALQSLEMSNPFGATLMNYHLQNDPILTTQHMEGFRTPAKLSGLMPPLSDAPPIDFIRQNLEMMTSMLEKSGDNLSPEMKAKLESEIKGLLKKVSSRPSSSSS</sequence>
<gene>
    <name evidence="4" type="primary">LOC111296584</name>
</gene>
<feature type="compositionally biased region" description="Basic residues" evidence="1">
    <location>
        <begin position="840"/>
        <end position="849"/>
    </location>
</feature>
<reference evidence="4" key="1">
    <citation type="submission" date="2025-08" db="UniProtKB">
        <authorList>
            <consortium name="RefSeq"/>
        </authorList>
    </citation>
    <scope>IDENTIFICATION</scope>
    <source>
        <tissue evidence="4">Fruit stalk</tissue>
    </source>
</reference>
<organism evidence="3 4">
    <name type="scientific">Durio zibethinus</name>
    <name type="common">Durian</name>
    <dbReference type="NCBI Taxonomy" id="66656"/>
    <lineage>
        <taxon>Eukaryota</taxon>
        <taxon>Viridiplantae</taxon>
        <taxon>Streptophyta</taxon>
        <taxon>Embryophyta</taxon>
        <taxon>Tracheophyta</taxon>
        <taxon>Spermatophyta</taxon>
        <taxon>Magnoliopsida</taxon>
        <taxon>eudicotyledons</taxon>
        <taxon>Gunneridae</taxon>
        <taxon>Pentapetalae</taxon>
        <taxon>rosids</taxon>
        <taxon>malvids</taxon>
        <taxon>Malvales</taxon>
        <taxon>Malvaceae</taxon>
        <taxon>Helicteroideae</taxon>
        <taxon>Durio</taxon>
    </lineage>
</organism>
<feature type="region of interest" description="Disordered" evidence="1">
    <location>
        <begin position="823"/>
        <end position="857"/>
    </location>
</feature>
<dbReference type="PROSITE" id="PS50812">
    <property type="entry name" value="PWWP"/>
    <property type="match status" value="1"/>
</dbReference>
<dbReference type="GO" id="GO:0016301">
    <property type="term" value="F:kinase activity"/>
    <property type="evidence" value="ECO:0007669"/>
    <property type="project" value="UniProtKB-KW"/>
</dbReference>
<feature type="region of interest" description="Disordered" evidence="1">
    <location>
        <begin position="653"/>
        <end position="675"/>
    </location>
</feature>
<dbReference type="GeneID" id="111296584"/>
<dbReference type="Gene3D" id="2.30.30.140">
    <property type="match status" value="1"/>
</dbReference>
<dbReference type="SUPFAM" id="SSF63748">
    <property type="entry name" value="Tudor/PWWP/MBT"/>
    <property type="match status" value="1"/>
</dbReference>
<evidence type="ECO:0000313" key="3">
    <source>
        <dbReference type="Proteomes" id="UP000515121"/>
    </source>
</evidence>
<dbReference type="InterPro" id="IPR000313">
    <property type="entry name" value="PWWP_dom"/>
</dbReference>
<feature type="domain" description="PWWP" evidence="2">
    <location>
        <begin position="184"/>
        <end position="245"/>
    </location>
</feature>
<dbReference type="Proteomes" id="UP000515121">
    <property type="component" value="Unplaced"/>
</dbReference>
<dbReference type="InterPro" id="IPR053063">
    <property type="entry name" value="PWWP_domain_containing_PDP"/>
</dbReference>
<evidence type="ECO:0000256" key="1">
    <source>
        <dbReference type="SAM" id="MobiDB-lite"/>
    </source>
</evidence>
<dbReference type="KEGG" id="dzi:111296584"/>
<keyword evidence="3" id="KW-1185">Reference proteome</keyword>
<keyword evidence="4" id="KW-0418">Kinase</keyword>
<evidence type="ECO:0000259" key="2">
    <source>
        <dbReference type="PROSITE" id="PS50812"/>
    </source>
</evidence>
<name>A0A6P5Z2A9_DURZI</name>
<keyword evidence="4" id="KW-0808">Transferase</keyword>
<feature type="region of interest" description="Disordered" evidence="1">
    <location>
        <begin position="456"/>
        <end position="476"/>
    </location>
</feature>
<dbReference type="PANTHER" id="PTHR42851">
    <property type="entry name" value="ALDOLASE-RELATED"/>
    <property type="match status" value="1"/>
</dbReference>
<dbReference type="SMART" id="SM00293">
    <property type="entry name" value="PWWP"/>
    <property type="match status" value="1"/>
</dbReference>
<dbReference type="Pfam" id="PF00855">
    <property type="entry name" value="PWWP"/>
    <property type="match status" value="1"/>
</dbReference>
<protein>
    <submittedName>
        <fullName evidence="4">Serine/threonine-protein kinase ATM</fullName>
    </submittedName>
</protein>
<dbReference type="OrthoDB" id="21615at2759"/>
<accession>A0A6P5Z2A9</accession>
<dbReference type="RefSeq" id="XP_022746700.1">
    <property type="nucleotide sequence ID" value="XM_022890965.1"/>
</dbReference>
<dbReference type="PANTHER" id="PTHR42851:SF8">
    <property type="entry name" value="PWWP DOMAIN-CONTAINING PROTEIN"/>
    <property type="match status" value="1"/>
</dbReference>
<dbReference type="CDD" id="cd05162">
    <property type="entry name" value="PWWP"/>
    <property type="match status" value="1"/>
</dbReference>
<evidence type="ECO:0000313" key="4">
    <source>
        <dbReference type="RefSeq" id="XP_022746700.1"/>
    </source>
</evidence>